<keyword evidence="4" id="KW-0378">Hydrolase</keyword>
<name>A0A7Y0EI00_9CLOT</name>
<dbReference type="InterPro" id="IPR023430">
    <property type="entry name" value="Pept_HybD-like_dom_sf"/>
</dbReference>
<dbReference type="GO" id="GO:0016485">
    <property type="term" value="P:protein processing"/>
    <property type="evidence" value="ECO:0007669"/>
    <property type="project" value="TreeGrafter"/>
</dbReference>
<dbReference type="GO" id="GO:0008047">
    <property type="term" value="F:enzyme activator activity"/>
    <property type="evidence" value="ECO:0007669"/>
    <property type="project" value="InterPro"/>
</dbReference>
<dbReference type="PANTHER" id="PTHR30302:SF1">
    <property type="entry name" value="HYDROGENASE 2 MATURATION PROTEASE"/>
    <property type="match status" value="1"/>
</dbReference>
<evidence type="ECO:0000256" key="2">
    <source>
        <dbReference type="ARBA" id="ARBA00022670"/>
    </source>
</evidence>
<sequence length="147" mass="16529">MGKRVIAIGNRLMMDDGVALFVIESIKNVLENKGVEVIIGETDVDFCFFKLNKDDEFYIVDAFLGSESPGTLTFKNLKDMNEIKRQIGIHSLGIIDLINRYSLEVKGYFIGIEIGKISMNIGLSNILQLQFKGICSKVLNFIVVNKY</sequence>
<evidence type="ECO:0000313" key="5">
    <source>
        <dbReference type="EMBL" id="NMM63834.1"/>
    </source>
</evidence>
<dbReference type="PANTHER" id="PTHR30302">
    <property type="entry name" value="HYDROGENASE 1 MATURATION PROTEASE"/>
    <property type="match status" value="1"/>
</dbReference>
<evidence type="ECO:0000313" key="6">
    <source>
        <dbReference type="Proteomes" id="UP000537131"/>
    </source>
</evidence>
<dbReference type="Proteomes" id="UP000537131">
    <property type="component" value="Unassembled WGS sequence"/>
</dbReference>
<dbReference type="NCBIfam" id="TIGR00072">
    <property type="entry name" value="hydrog_prot"/>
    <property type="match status" value="1"/>
</dbReference>
<dbReference type="CDD" id="cd00518">
    <property type="entry name" value="H2MP"/>
    <property type="match status" value="1"/>
</dbReference>
<reference evidence="5 6" key="1">
    <citation type="submission" date="2020-04" db="EMBL/GenBank/DDBJ databases">
        <authorList>
            <person name="Doyle D.A."/>
        </authorList>
    </citation>
    <scope>NUCLEOTIDE SEQUENCE [LARGE SCALE GENOMIC DNA]</scope>
    <source>
        <strain evidence="5 6">P21</strain>
    </source>
</reference>
<protein>
    <submittedName>
        <fullName evidence="5">Hydrogenase maturation protease</fullName>
    </submittedName>
</protein>
<gene>
    <name evidence="5" type="ORF">HBE96_14345</name>
</gene>
<dbReference type="AlphaFoldDB" id="A0A7Y0EI00"/>
<reference evidence="5 6" key="2">
    <citation type="submission" date="2020-06" db="EMBL/GenBank/DDBJ databases">
        <title>Complete Genome Sequence of Clostridium muelleri sp. nov. P21T, an Acid-Alcohol Producing Acetogen Isolated from Old Hay.</title>
        <authorList>
            <person name="Duncan K.E."/>
            <person name="Tanner R.S."/>
        </authorList>
    </citation>
    <scope>NUCLEOTIDE SEQUENCE [LARGE SCALE GENOMIC DNA]</scope>
    <source>
        <strain evidence="5 6">P21</strain>
    </source>
</reference>
<dbReference type="InterPro" id="IPR000671">
    <property type="entry name" value="Peptidase_A31"/>
</dbReference>
<keyword evidence="3" id="KW-0064">Aspartyl protease</keyword>
<evidence type="ECO:0000256" key="1">
    <source>
        <dbReference type="ARBA" id="ARBA00006814"/>
    </source>
</evidence>
<dbReference type="EMBL" id="JABBNI010000025">
    <property type="protein sequence ID" value="NMM63834.1"/>
    <property type="molecule type" value="Genomic_DNA"/>
</dbReference>
<keyword evidence="2 5" id="KW-0645">Protease</keyword>
<comment type="caution">
    <text evidence="5">The sequence shown here is derived from an EMBL/GenBank/DDBJ whole genome shotgun (WGS) entry which is preliminary data.</text>
</comment>
<dbReference type="SUPFAM" id="SSF53163">
    <property type="entry name" value="HybD-like"/>
    <property type="match status" value="1"/>
</dbReference>
<organism evidence="5 6">
    <name type="scientific">Clostridium muellerianum</name>
    <dbReference type="NCBI Taxonomy" id="2716538"/>
    <lineage>
        <taxon>Bacteria</taxon>
        <taxon>Bacillati</taxon>
        <taxon>Bacillota</taxon>
        <taxon>Clostridia</taxon>
        <taxon>Eubacteriales</taxon>
        <taxon>Clostridiaceae</taxon>
        <taxon>Clostridium</taxon>
    </lineage>
</organism>
<dbReference type="Pfam" id="PF01750">
    <property type="entry name" value="HycI"/>
    <property type="match status" value="1"/>
</dbReference>
<evidence type="ECO:0000256" key="3">
    <source>
        <dbReference type="ARBA" id="ARBA00022750"/>
    </source>
</evidence>
<proteinExistence type="inferred from homology"/>
<keyword evidence="6" id="KW-1185">Reference proteome</keyword>
<comment type="similarity">
    <text evidence="1">Belongs to the peptidase A31 family.</text>
</comment>
<dbReference type="Gene3D" id="3.40.50.1450">
    <property type="entry name" value="HybD-like"/>
    <property type="match status" value="1"/>
</dbReference>
<evidence type="ECO:0000256" key="4">
    <source>
        <dbReference type="ARBA" id="ARBA00022801"/>
    </source>
</evidence>
<dbReference type="RefSeq" id="WP_169298414.1">
    <property type="nucleotide sequence ID" value="NZ_JABBNI010000025.1"/>
</dbReference>
<dbReference type="GO" id="GO:0004190">
    <property type="term" value="F:aspartic-type endopeptidase activity"/>
    <property type="evidence" value="ECO:0007669"/>
    <property type="project" value="UniProtKB-KW"/>
</dbReference>
<accession>A0A7Y0EI00</accession>